<gene>
    <name evidence="7" type="ORF">GCM10007276_23960</name>
</gene>
<feature type="signal peptide" evidence="5">
    <location>
        <begin position="1"/>
        <end position="26"/>
    </location>
</feature>
<comment type="similarity">
    <text evidence="4">Belongs to the Omp25/RopB family.</text>
</comment>
<dbReference type="EMBL" id="BMCP01000002">
    <property type="protein sequence ID" value="GGE45999.1"/>
    <property type="molecule type" value="Genomic_DNA"/>
</dbReference>
<evidence type="ECO:0000256" key="2">
    <source>
        <dbReference type="ARBA" id="ARBA00022729"/>
    </source>
</evidence>
<reference evidence="7" key="2">
    <citation type="submission" date="2020-09" db="EMBL/GenBank/DDBJ databases">
        <authorList>
            <person name="Sun Q."/>
            <person name="Sedlacek I."/>
        </authorList>
    </citation>
    <scope>NUCLEOTIDE SEQUENCE</scope>
    <source>
        <strain evidence="7">CCM 7684</strain>
    </source>
</reference>
<evidence type="ECO:0000256" key="5">
    <source>
        <dbReference type="SAM" id="SignalP"/>
    </source>
</evidence>
<dbReference type="SUPFAM" id="SSF56925">
    <property type="entry name" value="OMPA-like"/>
    <property type="match status" value="1"/>
</dbReference>
<name>A0A8J3DUI2_9RHOB</name>
<dbReference type="GO" id="GO:0016020">
    <property type="term" value="C:membrane"/>
    <property type="evidence" value="ECO:0007669"/>
    <property type="project" value="UniProtKB-SubCell"/>
</dbReference>
<feature type="domain" description="Outer membrane protein beta-barrel" evidence="6">
    <location>
        <begin position="33"/>
        <end position="227"/>
    </location>
</feature>
<dbReference type="Gene3D" id="2.40.160.20">
    <property type="match status" value="1"/>
</dbReference>
<reference evidence="7" key="1">
    <citation type="journal article" date="2014" name="Int. J. Syst. Evol. Microbiol.">
        <title>Complete genome sequence of Corynebacterium casei LMG S-19264T (=DSM 44701T), isolated from a smear-ripened cheese.</title>
        <authorList>
            <consortium name="US DOE Joint Genome Institute (JGI-PGF)"/>
            <person name="Walter F."/>
            <person name="Albersmeier A."/>
            <person name="Kalinowski J."/>
            <person name="Ruckert C."/>
        </authorList>
    </citation>
    <scope>NUCLEOTIDE SEQUENCE</scope>
    <source>
        <strain evidence="7">CCM 7684</strain>
    </source>
</reference>
<dbReference type="InterPro" id="IPR027385">
    <property type="entry name" value="Beta-barrel_OMP"/>
</dbReference>
<keyword evidence="8" id="KW-1185">Reference proteome</keyword>
<evidence type="ECO:0000256" key="4">
    <source>
        <dbReference type="ARBA" id="ARBA00038306"/>
    </source>
</evidence>
<sequence>MAIFTSTRAIALAAFGVVAMTGAASAADLPAVQPYVAAAPVAFNWTGFYLGAQVGYGWGEAGLEDFAGDYDVDGFNVGLYGGYNHQFVNNVVVGLEADINYNDADGDIGLAGVAFSSTEFNWDGAVRARLGYAFDRVLVYVAGGVAFADIDLTNTVLGVTVTDSDTTVGWTIGAGVEAAVTEQIAVRAEYRYTNYDDIDTGFVDLAGADIDGELDNHKIMVGVSYKF</sequence>
<dbReference type="InterPro" id="IPR011250">
    <property type="entry name" value="OMP/PagP_B-barrel"/>
</dbReference>
<comment type="caution">
    <text evidence="7">The sequence shown here is derived from an EMBL/GenBank/DDBJ whole genome shotgun (WGS) entry which is preliminary data.</text>
</comment>
<evidence type="ECO:0000256" key="1">
    <source>
        <dbReference type="ARBA" id="ARBA00004370"/>
    </source>
</evidence>
<keyword evidence="3" id="KW-0472">Membrane</keyword>
<keyword evidence="2 5" id="KW-0732">Signal</keyword>
<feature type="chain" id="PRO_5035234649" evidence="5">
    <location>
        <begin position="27"/>
        <end position="227"/>
    </location>
</feature>
<dbReference type="InterPro" id="IPR051692">
    <property type="entry name" value="OMP-like"/>
</dbReference>
<proteinExistence type="inferred from homology"/>
<dbReference type="RefSeq" id="WP_188409948.1">
    <property type="nucleotide sequence ID" value="NZ_BMCP01000002.1"/>
</dbReference>
<evidence type="ECO:0000313" key="7">
    <source>
        <dbReference type="EMBL" id="GGE45999.1"/>
    </source>
</evidence>
<dbReference type="Proteomes" id="UP000602745">
    <property type="component" value="Unassembled WGS sequence"/>
</dbReference>
<evidence type="ECO:0000313" key="8">
    <source>
        <dbReference type="Proteomes" id="UP000602745"/>
    </source>
</evidence>
<protein>
    <submittedName>
        <fullName evidence="7">Porin</fullName>
    </submittedName>
</protein>
<dbReference type="AlphaFoldDB" id="A0A8J3DUI2"/>
<dbReference type="PANTHER" id="PTHR34001">
    <property type="entry name" value="BLL7405 PROTEIN"/>
    <property type="match status" value="1"/>
</dbReference>
<organism evidence="7 8">
    <name type="scientific">Agaricicola taiwanensis</name>
    <dbReference type="NCBI Taxonomy" id="591372"/>
    <lineage>
        <taxon>Bacteria</taxon>
        <taxon>Pseudomonadati</taxon>
        <taxon>Pseudomonadota</taxon>
        <taxon>Alphaproteobacteria</taxon>
        <taxon>Rhodobacterales</taxon>
        <taxon>Paracoccaceae</taxon>
        <taxon>Agaricicola</taxon>
    </lineage>
</organism>
<accession>A0A8J3DUI2</accession>
<evidence type="ECO:0000259" key="6">
    <source>
        <dbReference type="Pfam" id="PF13505"/>
    </source>
</evidence>
<comment type="subcellular location">
    <subcellularLocation>
        <location evidence="1">Membrane</location>
    </subcellularLocation>
</comment>
<dbReference type="Pfam" id="PF13505">
    <property type="entry name" value="OMP_b-brl"/>
    <property type="match status" value="1"/>
</dbReference>
<evidence type="ECO:0000256" key="3">
    <source>
        <dbReference type="ARBA" id="ARBA00023136"/>
    </source>
</evidence>
<dbReference type="PANTHER" id="PTHR34001:SF3">
    <property type="entry name" value="BLL7405 PROTEIN"/>
    <property type="match status" value="1"/>
</dbReference>